<feature type="transmembrane region" description="Helical" evidence="1">
    <location>
        <begin position="105"/>
        <end position="124"/>
    </location>
</feature>
<feature type="domain" description="DUF6534" evidence="2">
    <location>
        <begin position="193"/>
        <end position="281"/>
    </location>
</feature>
<dbReference type="PANTHER" id="PTHR40465">
    <property type="entry name" value="CHROMOSOME 1, WHOLE GENOME SHOTGUN SEQUENCE"/>
    <property type="match status" value="1"/>
</dbReference>
<dbReference type="AlphaFoldDB" id="A0AA39QB66"/>
<keyword evidence="4" id="KW-1185">Reference proteome</keyword>
<comment type="caution">
    <text evidence="3">The sequence shown here is derived from an EMBL/GenBank/DDBJ whole genome shotgun (WGS) entry which is preliminary data.</text>
</comment>
<keyword evidence="1" id="KW-0472">Membrane</keyword>
<evidence type="ECO:0000256" key="1">
    <source>
        <dbReference type="SAM" id="Phobius"/>
    </source>
</evidence>
<keyword evidence="1" id="KW-0812">Transmembrane</keyword>
<feature type="transmembrane region" description="Helical" evidence="1">
    <location>
        <begin position="227"/>
        <end position="248"/>
    </location>
</feature>
<feature type="transmembrane region" description="Helical" evidence="1">
    <location>
        <begin position="33"/>
        <end position="53"/>
    </location>
</feature>
<evidence type="ECO:0000259" key="2">
    <source>
        <dbReference type="Pfam" id="PF20152"/>
    </source>
</evidence>
<evidence type="ECO:0000313" key="3">
    <source>
        <dbReference type="EMBL" id="KAK0499104.1"/>
    </source>
</evidence>
<proteinExistence type="predicted"/>
<feature type="transmembrane region" description="Helical" evidence="1">
    <location>
        <begin position="65"/>
        <end position="85"/>
    </location>
</feature>
<evidence type="ECO:0000313" key="4">
    <source>
        <dbReference type="Proteomes" id="UP001175228"/>
    </source>
</evidence>
<feature type="transmembrane region" description="Helical" evidence="1">
    <location>
        <begin position="254"/>
        <end position="276"/>
    </location>
</feature>
<reference evidence="3" key="1">
    <citation type="submission" date="2023-06" db="EMBL/GenBank/DDBJ databases">
        <authorList>
            <consortium name="Lawrence Berkeley National Laboratory"/>
            <person name="Ahrendt S."/>
            <person name="Sahu N."/>
            <person name="Indic B."/>
            <person name="Wong-Bajracharya J."/>
            <person name="Merenyi Z."/>
            <person name="Ke H.-M."/>
            <person name="Monk M."/>
            <person name="Kocsube S."/>
            <person name="Drula E."/>
            <person name="Lipzen A."/>
            <person name="Balint B."/>
            <person name="Henrissat B."/>
            <person name="Andreopoulos B."/>
            <person name="Martin F.M."/>
            <person name="Harder C.B."/>
            <person name="Rigling D."/>
            <person name="Ford K.L."/>
            <person name="Foster G.D."/>
            <person name="Pangilinan J."/>
            <person name="Papanicolaou A."/>
            <person name="Barry K."/>
            <person name="LaButti K."/>
            <person name="Viragh M."/>
            <person name="Koriabine M."/>
            <person name="Yan M."/>
            <person name="Riley R."/>
            <person name="Champramary S."/>
            <person name="Plett K.L."/>
            <person name="Tsai I.J."/>
            <person name="Slot J."/>
            <person name="Sipos G."/>
            <person name="Plett J."/>
            <person name="Nagy L.G."/>
            <person name="Grigoriev I.V."/>
        </authorList>
    </citation>
    <scope>NUCLEOTIDE SEQUENCE</scope>
    <source>
        <strain evidence="3">HWK02</strain>
    </source>
</reference>
<feature type="transmembrane region" description="Helical" evidence="1">
    <location>
        <begin position="145"/>
        <end position="167"/>
    </location>
</feature>
<dbReference type="Pfam" id="PF20152">
    <property type="entry name" value="DUF6534"/>
    <property type="match status" value="1"/>
</dbReference>
<gene>
    <name evidence="3" type="ORF">EDD18DRAFT_1350537</name>
</gene>
<protein>
    <recommendedName>
        <fullName evidence="2">DUF6534 domain-containing protein</fullName>
    </recommendedName>
</protein>
<dbReference type="EMBL" id="JAUEPU010000010">
    <property type="protein sequence ID" value="KAK0499104.1"/>
    <property type="molecule type" value="Genomic_DNA"/>
</dbReference>
<dbReference type="Proteomes" id="UP001175228">
    <property type="component" value="Unassembled WGS sequence"/>
</dbReference>
<accession>A0AA39QB66</accession>
<keyword evidence="1" id="KW-1133">Transmembrane helix</keyword>
<feature type="transmembrane region" description="Helical" evidence="1">
    <location>
        <begin position="187"/>
        <end position="207"/>
    </location>
</feature>
<organism evidence="3 4">
    <name type="scientific">Armillaria luteobubalina</name>
    <dbReference type="NCBI Taxonomy" id="153913"/>
    <lineage>
        <taxon>Eukaryota</taxon>
        <taxon>Fungi</taxon>
        <taxon>Dikarya</taxon>
        <taxon>Basidiomycota</taxon>
        <taxon>Agaricomycotina</taxon>
        <taxon>Agaricomycetes</taxon>
        <taxon>Agaricomycetidae</taxon>
        <taxon>Agaricales</taxon>
        <taxon>Marasmiineae</taxon>
        <taxon>Physalacriaceae</taxon>
        <taxon>Armillaria</taxon>
    </lineage>
</organism>
<dbReference type="InterPro" id="IPR045339">
    <property type="entry name" value="DUF6534"/>
</dbReference>
<sequence>MANVTTSACPALPAENPIILDITSSYGSLLVGSWLSCTMWGVSTFQVFIYYMNSGDFDPQFLRNLVYFGTIFDTANAILVMKGQWLVLIHEYGNVSQLSDTQFELLHHTWIESVVIFVVQLYFIRRIYIFSKQTLRSEKLKYATFAILLVMVMLASWQLIGIAVYLSYGYGKPLDVLSTPRLIGLNISLRAAAVAADVLVSFGMVILITRSGTPNFSKTKRMVHRLILVIVSSGTLTAASATVVLILIKFYPASLYYCILEFSLCSLYFSTLLANLNTREYVQSRGGINTVSTFNADYRSDNNALVLGPLTTHSGSGSGGGITATMIRGIQHAKEIKTDDPDAFSPFEDRSSV</sequence>
<name>A0AA39QB66_9AGAR</name>
<dbReference type="PANTHER" id="PTHR40465:SF1">
    <property type="entry name" value="DUF6534 DOMAIN-CONTAINING PROTEIN"/>
    <property type="match status" value="1"/>
</dbReference>